<dbReference type="Proteomes" id="UP000636709">
    <property type="component" value="Unassembled WGS sequence"/>
</dbReference>
<keyword evidence="2" id="KW-0805">Transcription regulation</keyword>
<dbReference type="GO" id="GO:0003676">
    <property type="term" value="F:nucleic acid binding"/>
    <property type="evidence" value="ECO:0007669"/>
    <property type="project" value="InterPro"/>
</dbReference>
<name>A0A835DWX8_9POAL</name>
<evidence type="ECO:0000256" key="2">
    <source>
        <dbReference type="ARBA" id="ARBA00022472"/>
    </source>
</evidence>
<comment type="similarity">
    <text evidence="1">Belongs to the mTERF family.</text>
</comment>
<dbReference type="Pfam" id="PF02536">
    <property type="entry name" value="mTERF"/>
    <property type="match status" value="1"/>
</dbReference>
<proteinExistence type="inferred from homology"/>
<protein>
    <submittedName>
        <fullName evidence="4">Uncharacterized protein</fullName>
    </submittedName>
</protein>
<keyword evidence="2" id="KW-0804">Transcription</keyword>
<dbReference type="GO" id="GO:0006353">
    <property type="term" value="P:DNA-templated transcription termination"/>
    <property type="evidence" value="ECO:0007669"/>
    <property type="project" value="UniProtKB-KW"/>
</dbReference>
<dbReference type="PANTHER" id="PTHR13068:SF84">
    <property type="entry name" value="OS06G0225100 PROTEIN"/>
    <property type="match status" value="1"/>
</dbReference>
<accession>A0A835DWX8</accession>
<dbReference type="InterPro" id="IPR038538">
    <property type="entry name" value="MTERF_sf"/>
</dbReference>
<dbReference type="OrthoDB" id="637682at2759"/>
<evidence type="ECO:0000313" key="4">
    <source>
        <dbReference type="EMBL" id="KAF8652470.1"/>
    </source>
</evidence>
<keyword evidence="5" id="KW-1185">Reference proteome</keyword>
<dbReference type="AlphaFoldDB" id="A0A835DWX8"/>
<dbReference type="FunFam" id="1.25.70.10:FF:000001">
    <property type="entry name" value="Mitochondrial transcription termination factor-like"/>
    <property type="match status" value="1"/>
</dbReference>
<keyword evidence="2" id="KW-0806">Transcription termination</keyword>
<evidence type="ECO:0000313" key="5">
    <source>
        <dbReference type="Proteomes" id="UP000636709"/>
    </source>
</evidence>
<evidence type="ECO:0000256" key="1">
    <source>
        <dbReference type="ARBA" id="ARBA00007692"/>
    </source>
</evidence>
<dbReference type="PANTHER" id="PTHR13068">
    <property type="entry name" value="CGI-12 PROTEIN-RELATED"/>
    <property type="match status" value="1"/>
</dbReference>
<organism evidence="4 5">
    <name type="scientific">Digitaria exilis</name>
    <dbReference type="NCBI Taxonomy" id="1010633"/>
    <lineage>
        <taxon>Eukaryota</taxon>
        <taxon>Viridiplantae</taxon>
        <taxon>Streptophyta</taxon>
        <taxon>Embryophyta</taxon>
        <taxon>Tracheophyta</taxon>
        <taxon>Spermatophyta</taxon>
        <taxon>Magnoliopsida</taxon>
        <taxon>Liliopsida</taxon>
        <taxon>Poales</taxon>
        <taxon>Poaceae</taxon>
        <taxon>PACMAD clade</taxon>
        <taxon>Panicoideae</taxon>
        <taxon>Panicodae</taxon>
        <taxon>Paniceae</taxon>
        <taxon>Anthephorinae</taxon>
        <taxon>Digitaria</taxon>
    </lineage>
</organism>
<dbReference type="EMBL" id="JACEFO010002656">
    <property type="protein sequence ID" value="KAF8652470.1"/>
    <property type="molecule type" value="Genomic_DNA"/>
</dbReference>
<evidence type="ECO:0000256" key="3">
    <source>
        <dbReference type="ARBA" id="ARBA00022946"/>
    </source>
</evidence>
<dbReference type="SMART" id="SM00733">
    <property type="entry name" value="Mterf"/>
    <property type="match status" value="5"/>
</dbReference>
<gene>
    <name evidence="4" type="ORF">HU200_062803</name>
</gene>
<sequence>MIHLQKHLVLFSRHQWLFPLSRFATTAASSGPEPFAVADYLVASCHLDRDQALRVSQKLSHLKSPSNPDAVLAFLSGFGLTPEDIAVAVVRHPKLLCCKVDKTLAPRLAALKAYGLSASQIASFLVLDPRFLLPSVISKLEYYVPLFGSVDAVRKAFKHNRNLIGADLERVVKPNVKRLGEYDISRICRLAPSLFLIRPEHFKDLVARAEDMGVQRGTPMFIYALRCVSTHKKELIAEKMEFLKKAFRWSEAQLRFAVSRDPWVLTISEYRALRTSKFLLSVIGLDPEYIARTPALLRYALESRQMPRHYVMEFLKANGLLKRAPSYYTAVQVSEKVFMEKFIQPFKEVAPHLAEDYSAACRGEVPSRLNIVIDW</sequence>
<dbReference type="InterPro" id="IPR003690">
    <property type="entry name" value="MTERF"/>
</dbReference>
<dbReference type="Gene3D" id="1.25.70.10">
    <property type="entry name" value="Transcription termination factor 3, mitochondrial"/>
    <property type="match status" value="1"/>
</dbReference>
<comment type="caution">
    <text evidence="4">The sequence shown here is derived from an EMBL/GenBank/DDBJ whole genome shotgun (WGS) entry which is preliminary data.</text>
</comment>
<reference evidence="4" key="1">
    <citation type="submission" date="2020-07" db="EMBL/GenBank/DDBJ databases">
        <title>Genome sequence and genetic diversity analysis of an under-domesticated orphan crop, white fonio (Digitaria exilis).</title>
        <authorList>
            <person name="Bennetzen J.L."/>
            <person name="Chen S."/>
            <person name="Ma X."/>
            <person name="Wang X."/>
            <person name="Yssel A.E.J."/>
            <person name="Chaluvadi S.R."/>
            <person name="Johnson M."/>
            <person name="Gangashetty P."/>
            <person name="Hamidou F."/>
            <person name="Sanogo M.D."/>
            <person name="Zwaenepoel A."/>
            <person name="Wallace J."/>
            <person name="Van De Peer Y."/>
            <person name="Van Deynze A."/>
        </authorList>
    </citation>
    <scope>NUCLEOTIDE SEQUENCE</scope>
    <source>
        <tissue evidence="4">Leaves</tissue>
    </source>
</reference>
<keyword evidence="3" id="KW-0809">Transit peptide</keyword>